<sequence>MLIRVSTHRLSCVIVFATPVADIAELKARRKDAVYTVIDDVLKNNWQKLEHRFDILRATNGAYAES</sequence>
<protein>
    <submittedName>
        <fullName evidence="1">Uncharacterized protein</fullName>
    </submittedName>
</protein>
<dbReference type="Proteomes" id="UP000499080">
    <property type="component" value="Unassembled WGS sequence"/>
</dbReference>
<dbReference type="AlphaFoldDB" id="A0A4Y2IMK6"/>
<reference evidence="1 2" key="1">
    <citation type="journal article" date="2019" name="Sci. Rep.">
        <title>Orb-weaving spider Araneus ventricosus genome elucidates the spidroin gene catalogue.</title>
        <authorList>
            <person name="Kono N."/>
            <person name="Nakamura H."/>
            <person name="Ohtoshi R."/>
            <person name="Moran D.A.P."/>
            <person name="Shinohara A."/>
            <person name="Yoshida Y."/>
            <person name="Fujiwara M."/>
            <person name="Mori M."/>
            <person name="Tomita M."/>
            <person name="Arakawa K."/>
        </authorList>
    </citation>
    <scope>NUCLEOTIDE SEQUENCE [LARGE SCALE GENOMIC DNA]</scope>
</reference>
<gene>
    <name evidence="1" type="ORF">AVEN_119554_1</name>
</gene>
<accession>A0A4Y2IMK6</accession>
<proteinExistence type="predicted"/>
<name>A0A4Y2IMK6_ARAVE</name>
<dbReference type="EMBL" id="BGPR01186664">
    <property type="protein sequence ID" value="GBM79063.1"/>
    <property type="molecule type" value="Genomic_DNA"/>
</dbReference>
<organism evidence="1 2">
    <name type="scientific">Araneus ventricosus</name>
    <name type="common">Orbweaver spider</name>
    <name type="synonym">Epeira ventricosa</name>
    <dbReference type="NCBI Taxonomy" id="182803"/>
    <lineage>
        <taxon>Eukaryota</taxon>
        <taxon>Metazoa</taxon>
        <taxon>Ecdysozoa</taxon>
        <taxon>Arthropoda</taxon>
        <taxon>Chelicerata</taxon>
        <taxon>Arachnida</taxon>
        <taxon>Araneae</taxon>
        <taxon>Araneomorphae</taxon>
        <taxon>Entelegynae</taxon>
        <taxon>Araneoidea</taxon>
        <taxon>Araneidae</taxon>
        <taxon>Araneus</taxon>
    </lineage>
</organism>
<keyword evidence="2" id="KW-1185">Reference proteome</keyword>
<comment type="caution">
    <text evidence="1">The sequence shown here is derived from an EMBL/GenBank/DDBJ whole genome shotgun (WGS) entry which is preliminary data.</text>
</comment>
<evidence type="ECO:0000313" key="1">
    <source>
        <dbReference type="EMBL" id="GBM79063.1"/>
    </source>
</evidence>
<evidence type="ECO:0000313" key="2">
    <source>
        <dbReference type="Proteomes" id="UP000499080"/>
    </source>
</evidence>